<dbReference type="EMBL" id="ACCL02000002">
    <property type="protein sequence ID" value="EET62324.1"/>
    <property type="molecule type" value="Genomic_DNA"/>
</dbReference>
<name>C6L9R7_9FIRM</name>
<keyword evidence="2" id="KW-1185">Reference proteome</keyword>
<evidence type="ECO:0000313" key="2">
    <source>
        <dbReference type="Proteomes" id="UP000005561"/>
    </source>
</evidence>
<accession>C6L9R7</accession>
<reference evidence="1" key="1">
    <citation type="submission" date="2009-07" db="EMBL/GenBank/DDBJ databases">
        <authorList>
            <person name="Weinstock G."/>
            <person name="Sodergren E."/>
            <person name="Clifton S."/>
            <person name="Fulton L."/>
            <person name="Fulton B."/>
            <person name="Courtney L."/>
            <person name="Fronick C."/>
            <person name="Harrison M."/>
            <person name="Strong C."/>
            <person name="Farmer C."/>
            <person name="Delahaunty K."/>
            <person name="Markovic C."/>
            <person name="Hall O."/>
            <person name="Minx P."/>
            <person name="Tomlinson C."/>
            <person name="Mitreva M."/>
            <person name="Nelson J."/>
            <person name="Hou S."/>
            <person name="Wollam A."/>
            <person name="Pepin K.H."/>
            <person name="Johnson M."/>
            <person name="Bhonagiri V."/>
            <person name="Nash W.E."/>
            <person name="Warren W."/>
            <person name="Chinwalla A."/>
            <person name="Mardis E.R."/>
            <person name="Wilson R.K."/>
        </authorList>
    </citation>
    <scope>NUCLEOTIDE SEQUENCE [LARGE SCALE GENOMIC DNA]</scope>
    <source>
        <strain evidence="1">DSM 14469</strain>
    </source>
</reference>
<evidence type="ECO:0008006" key="3">
    <source>
        <dbReference type="Google" id="ProtNLM"/>
    </source>
</evidence>
<proteinExistence type="predicted"/>
<dbReference type="STRING" id="168384.SAMN05660368_03604"/>
<dbReference type="eggNOG" id="ENOG502ZCAA">
    <property type="taxonomic scope" value="Bacteria"/>
</dbReference>
<dbReference type="InterPro" id="IPR043743">
    <property type="entry name" value="DUF5688"/>
</dbReference>
<dbReference type="Proteomes" id="UP000005561">
    <property type="component" value="Unassembled WGS sequence"/>
</dbReference>
<sequence length="289" mass="33307">MAQTQMKEKLGEGVQVQLHQILKNNSVVLDALSVSEEGSAIAPTIYLNDFYRKYQEGTSVPEIVDQMAALYRKSRVTEPFDTTFYADFAKVKPRLACRLINREKNRELLKLVPYRVFLDLAVVVYYYFEDDRLGTGTILVHGSHCRNWGITEEELFACARENTLHIQPEEFLSMRSVLEKFQGIREVKTEDGAETSLPMYVLTNKSNYFGAASLLFDSVLQDIAAKLEGDFWVLPSSIHECIIVPSEFTMSKEELQEMVREINRSEVAQEDFLSDEIYLYRREVHKLSM</sequence>
<organism evidence="1 2">
    <name type="scientific">Marvinbryantia formatexigens DSM 14469</name>
    <dbReference type="NCBI Taxonomy" id="478749"/>
    <lineage>
        <taxon>Bacteria</taxon>
        <taxon>Bacillati</taxon>
        <taxon>Bacillota</taxon>
        <taxon>Clostridia</taxon>
        <taxon>Lachnospirales</taxon>
        <taxon>Lachnospiraceae</taxon>
        <taxon>Marvinbryantia</taxon>
    </lineage>
</organism>
<dbReference type="Pfam" id="PF18941">
    <property type="entry name" value="DUF5688"/>
    <property type="match status" value="1"/>
</dbReference>
<evidence type="ECO:0000313" key="1">
    <source>
        <dbReference type="EMBL" id="EET62324.1"/>
    </source>
</evidence>
<gene>
    <name evidence="1" type="ORF">BRYFOR_05357</name>
</gene>
<dbReference type="AlphaFoldDB" id="C6L9R7"/>
<comment type="caution">
    <text evidence="1">The sequence shown here is derived from an EMBL/GenBank/DDBJ whole genome shotgun (WGS) entry which is preliminary data.</text>
</comment>
<protein>
    <recommendedName>
        <fullName evidence="3">DUF1444 domain-containing protein</fullName>
    </recommendedName>
</protein>